<feature type="signal peptide" evidence="1">
    <location>
        <begin position="1"/>
        <end position="28"/>
    </location>
</feature>
<feature type="chain" id="PRO_5039017636" description="Secreted protein" evidence="1">
    <location>
        <begin position="29"/>
        <end position="86"/>
    </location>
</feature>
<comment type="caution">
    <text evidence="2">The sequence shown here is derived from an EMBL/GenBank/DDBJ whole genome shotgun (WGS) entry which is preliminary data.</text>
</comment>
<protein>
    <recommendedName>
        <fullName evidence="4">Secreted protein</fullName>
    </recommendedName>
</protein>
<dbReference type="RefSeq" id="WP_149432464.1">
    <property type="nucleotide sequence ID" value="NZ_VLNY01000014.1"/>
</dbReference>
<gene>
    <name evidence="2" type="ORF">FOY51_22240</name>
</gene>
<keyword evidence="1" id="KW-0732">Signal</keyword>
<dbReference type="EMBL" id="VLNY01000014">
    <property type="protein sequence ID" value="KAA0020083.1"/>
    <property type="molecule type" value="Genomic_DNA"/>
</dbReference>
<proteinExistence type="predicted"/>
<sequence>MIRIAATALATVAAVSAVSFAGASVANAAQAQQGWPTGNASQCQSLISQIDDLNTRAAHQRDNRDERRLERQAQDLSLHAQSLGCI</sequence>
<name>A0A5A7S6U3_9NOCA</name>
<evidence type="ECO:0000256" key="1">
    <source>
        <dbReference type="SAM" id="SignalP"/>
    </source>
</evidence>
<evidence type="ECO:0000313" key="3">
    <source>
        <dbReference type="Proteomes" id="UP000322244"/>
    </source>
</evidence>
<reference evidence="2 3" key="1">
    <citation type="submission" date="2019-07" db="EMBL/GenBank/DDBJ databases">
        <title>Rhodococcus cavernicolus sp. nov., isolated from a cave.</title>
        <authorList>
            <person name="Lee S.D."/>
        </authorList>
    </citation>
    <scope>NUCLEOTIDE SEQUENCE [LARGE SCALE GENOMIC DNA]</scope>
    <source>
        <strain evidence="2 3">C1-24</strain>
    </source>
</reference>
<accession>A0A5A7S6U3</accession>
<keyword evidence="3" id="KW-1185">Reference proteome</keyword>
<dbReference type="AlphaFoldDB" id="A0A5A7S6U3"/>
<organism evidence="2 3">
    <name type="scientific">Antrihabitans cavernicola</name>
    <dbReference type="NCBI Taxonomy" id="2495913"/>
    <lineage>
        <taxon>Bacteria</taxon>
        <taxon>Bacillati</taxon>
        <taxon>Actinomycetota</taxon>
        <taxon>Actinomycetes</taxon>
        <taxon>Mycobacteriales</taxon>
        <taxon>Nocardiaceae</taxon>
        <taxon>Antrihabitans</taxon>
    </lineage>
</organism>
<evidence type="ECO:0008006" key="4">
    <source>
        <dbReference type="Google" id="ProtNLM"/>
    </source>
</evidence>
<evidence type="ECO:0000313" key="2">
    <source>
        <dbReference type="EMBL" id="KAA0020083.1"/>
    </source>
</evidence>
<dbReference type="Proteomes" id="UP000322244">
    <property type="component" value="Unassembled WGS sequence"/>
</dbReference>